<reference evidence="1 2" key="1">
    <citation type="submission" date="2018-05" db="EMBL/GenBank/DDBJ databases">
        <title>Whole genome sequencing of Vibrio phage VP-1.</title>
        <authorList>
            <person name="Nandita M."/>
            <person name="Bhat S.G."/>
        </authorList>
    </citation>
    <scope>NUCLEOTIDE SEQUENCE [LARGE SCALE GENOMIC DNA]</scope>
</reference>
<sequence length="95" mass="10885">MKILVLGQEIEVSSFVIEEVKSYFNEDKEWWFAVDKNCEVWAFDEKPTIYGDDHWDTTVGDHESAPLGVVQDSTGWENSLAKLEKAPFLEQGLMS</sequence>
<organism evidence="1 2">
    <name type="scientific">Vibrio phage VP-1</name>
    <dbReference type="NCBI Taxonomy" id="2234088"/>
    <lineage>
        <taxon>Viruses</taxon>
        <taxon>Duplodnaviria</taxon>
        <taxon>Heunggongvirae</taxon>
        <taxon>Uroviricota</taxon>
        <taxon>Caudoviricetes</taxon>
        <taxon>Pantevenvirales</taxon>
        <taxon>Ackermannviridae</taxon>
        <taxon>Vapseptimavirus</taxon>
        <taxon>Vapseptimavirus VAP7</taxon>
    </lineage>
</organism>
<dbReference type="EMBL" id="MH363700">
    <property type="protein sequence ID" value="AWY10104.1"/>
    <property type="molecule type" value="Genomic_DNA"/>
</dbReference>
<evidence type="ECO:0000313" key="1">
    <source>
        <dbReference type="EMBL" id="AWY10104.1"/>
    </source>
</evidence>
<protein>
    <submittedName>
        <fullName evidence="1">Uncharacterized protein</fullName>
    </submittedName>
</protein>
<dbReference type="Proteomes" id="UP000305753">
    <property type="component" value="Segment"/>
</dbReference>
<accession>A0A4P2TH68</accession>
<evidence type="ECO:0000313" key="2">
    <source>
        <dbReference type="Proteomes" id="UP000305753"/>
    </source>
</evidence>
<name>A0A4P2TH68_9CAUD</name>
<proteinExistence type="predicted"/>